<dbReference type="Gene3D" id="3.90.1340.10">
    <property type="entry name" value="Phage tail collar domain"/>
    <property type="match status" value="1"/>
</dbReference>
<dbReference type="AlphaFoldDB" id="A0A125Q5U9"/>
<sequence length="346" mass="35745">MVADNYGSILGLILQGTGNNNNNWGATQNNACTVPTERAIAGRNNINSTGGTVDLSSLPPPAALRQDIDHIQVVTGALTQNVTIIVPNLTKTWLFNNSTTGNFAVHLQAAGAANTIEIPQGTNKHVLCYGPGSGFLARMDAADVGMIGQFAGPSLPGGWMACNGASLLRTDHPDLYQAIGTTWGSVDSLHFTLPNFTDTGRFLRSSSGSFSVGTYLSNQNAAHAHSITGAPSAGTLGTDSQGAHTHSAPVTDPGHAHVPNQAWRFFGNYQNYTSGQAQTGLQINNGSDGSFFLQNSTTGISVSISLAGAHTHNITGAPGVGTLGTGSQGGSEARPESAVVLFGIRY</sequence>
<dbReference type="InterPro" id="IPR011083">
    <property type="entry name" value="Phage_tail_collar_dom"/>
</dbReference>
<dbReference type="SUPFAM" id="SSF88874">
    <property type="entry name" value="Receptor-binding domain of short tail fibre protein gp12"/>
    <property type="match status" value="1"/>
</dbReference>
<dbReference type="Proteomes" id="UP000057737">
    <property type="component" value="Unassembled WGS sequence"/>
</dbReference>
<evidence type="ECO:0000313" key="3">
    <source>
        <dbReference type="EMBL" id="KWV45905.1"/>
    </source>
</evidence>
<dbReference type="OrthoDB" id="8266301at2"/>
<organism evidence="3 4">
    <name type="scientific">Bradyrhizobium macuxiense</name>
    <dbReference type="NCBI Taxonomy" id="1755647"/>
    <lineage>
        <taxon>Bacteria</taxon>
        <taxon>Pseudomonadati</taxon>
        <taxon>Pseudomonadota</taxon>
        <taxon>Alphaproteobacteria</taxon>
        <taxon>Hyphomicrobiales</taxon>
        <taxon>Nitrobacteraceae</taxon>
        <taxon>Bradyrhizobium</taxon>
    </lineage>
</organism>
<dbReference type="RefSeq" id="WP_066515093.1">
    <property type="nucleotide sequence ID" value="NZ_LNCU01000120.1"/>
</dbReference>
<protein>
    <recommendedName>
        <fullName evidence="2">Phage tail collar domain-containing protein</fullName>
    </recommendedName>
</protein>
<evidence type="ECO:0000256" key="1">
    <source>
        <dbReference type="SAM" id="MobiDB-lite"/>
    </source>
</evidence>
<dbReference type="Pfam" id="PF07484">
    <property type="entry name" value="Collar"/>
    <property type="match status" value="1"/>
</dbReference>
<feature type="compositionally biased region" description="Polar residues" evidence="1">
    <location>
        <begin position="235"/>
        <end position="244"/>
    </location>
</feature>
<gene>
    <name evidence="3" type="ORF">AS156_23115</name>
</gene>
<reference evidence="3 4" key="1">
    <citation type="submission" date="2015-11" db="EMBL/GenBank/DDBJ databases">
        <title>Draft Genome Sequence of the Strain BR 10303 (Bradyrhizobium sp.) isolated from nodules of Centrolobium paraense.</title>
        <authorList>
            <person name="Zelli J.E."/>
            <person name="Simoes-Araujo J.L."/>
            <person name="Barauna A.C."/>
            <person name="Silva K."/>
        </authorList>
    </citation>
    <scope>NUCLEOTIDE SEQUENCE [LARGE SCALE GENOMIC DNA]</scope>
    <source>
        <strain evidence="3 4">BR 10303</strain>
    </source>
</reference>
<feature type="domain" description="Phage tail collar" evidence="2">
    <location>
        <begin position="145"/>
        <end position="197"/>
    </location>
</feature>
<proteinExistence type="predicted"/>
<evidence type="ECO:0000313" key="4">
    <source>
        <dbReference type="Proteomes" id="UP000057737"/>
    </source>
</evidence>
<keyword evidence="4" id="KW-1185">Reference proteome</keyword>
<name>A0A125Q5U9_9BRAD</name>
<evidence type="ECO:0000259" key="2">
    <source>
        <dbReference type="Pfam" id="PF07484"/>
    </source>
</evidence>
<dbReference type="InterPro" id="IPR037053">
    <property type="entry name" value="Phage_tail_collar_dom_sf"/>
</dbReference>
<accession>A0A125Q5U9</accession>
<comment type="caution">
    <text evidence="3">The sequence shown here is derived from an EMBL/GenBank/DDBJ whole genome shotgun (WGS) entry which is preliminary data.</text>
</comment>
<dbReference type="EMBL" id="LNCU01000120">
    <property type="protein sequence ID" value="KWV45905.1"/>
    <property type="molecule type" value="Genomic_DNA"/>
</dbReference>
<feature type="region of interest" description="Disordered" evidence="1">
    <location>
        <begin position="227"/>
        <end position="254"/>
    </location>
</feature>